<dbReference type="Gene3D" id="2.30.39.10">
    <property type="entry name" value="Alpha-1-antitrypsin, domain 1"/>
    <property type="match status" value="1"/>
</dbReference>
<dbReference type="OrthoDB" id="1193913at2759"/>
<gene>
    <name evidence="4" type="ORF">TorRG33x02_227090</name>
</gene>
<dbReference type="EMBL" id="JXTC01000215">
    <property type="protein sequence ID" value="PON81517.1"/>
    <property type="molecule type" value="Genomic_DNA"/>
</dbReference>
<evidence type="ECO:0000313" key="4">
    <source>
        <dbReference type="EMBL" id="PON81517.1"/>
    </source>
</evidence>
<feature type="domain" description="Serpin" evidence="3">
    <location>
        <begin position="10"/>
        <end position="431"/>
    </location>
</feature>
<evidence type="ECO:0000259" key="3">
    <source>
        <dbReference type="SMART" id="SM00093"/>
    </source>
</evidence>
<dbReference type="STRING" id="63057.A0A2P5E7J3"/>
<protein>
    <submittedName>
        <fullName evidence="4">Serpin family</fullName>
    </submittedName>
</protein>
<organism evidence="4 5">
    <name type="scientific">Trema orientale</name>
    <name type="common">Charcoal tree</name>
    <name type="synonym">Celtis orientalis</name>
    <dbReference type="NCBI Taxonomy" id="63057"/>
    <lineage>
        <taxon>Eukaryota</taxon>
        <taxon>Viridiplantae</taxon>
        <taxon>Streptophyta</taxon>
        <taxon>Embryophyta</taxon>
        <taxon>Tracheophyta</taxon>
        <taxon>Spermatophyta</taxon>
        <taxon>Magnoliopsida</taxon>
        <taxon>eudicotyledons</taxon>
        <taxon>Gunneridae</taxon>
        <taxon>Pentapetalae</taxon>
        <taxon>rosids</taxon>
        <taxon>fabids</taxon>
        <taxon>Rosales</taxon>
        <taxon>Cannabaceae</taxon>
        <taxon>Trema</taxon>
    </lineage>
</organism>
<dbReference type="SUPFAM" id="SSF56574">
    <property type="entry name" value="Serpins"/>
    <property type="match status" value="1"/>
</dbReference>
<comment type="caution">
    <text evidence="4">The sequence shown here is derived from an EMBL/GenBank/DDBJ whole genome shotgun (WGS) entry which is preliminary data.</text>
</comment>
<evidence type="ECO:0000256" key="1">
    <source>
        <dbReference type="ARBA" id="ARBA00009500"/>
    </source>
</evidence>
<dbReference type="InterPro" id="IPR000215">
    <property type="entry name" value="Serpin_fam"/>
</dbReference>
<reference evidence="5" key="1">
    <citation type="submission" date="2016-06" db="EMBL/GenBank/DDBJ databases">
        <title>Parallel loss of symbiosis genes in relatives of nitrogen-fixing non-legume Parasponia.</title>
        <authorList>
            <person name="Van Velzen R."/>
            <person name="Holmer R."/>
            <person name="Bu F."/>
            <person name="Rutten L."/>
            <person name="Van Zeijl A."/>
            <person name="Liu W."/>
            <person name="Santuari L."/>
            <person name="Cao Q."/>
            <person name="Sharma T."/>
            <person name="Shen D."/>
            <person name="Roswanjaya Y."/>
            <person name="Wardhani T."/>
            <person name="Kalhor M.S."/>
            <person name="Jansen J."/>
            <person name="Van den Hoogen J."/>
            <person name="Gungor B."/>
            <person name="Hartog M."/>
            <person name="Hontelez J."/>
            <person name="Verver J."/>
            <person name="Yang W.-C."/>
            <person name="Schijlen E."/>
            <person name="Repin R."/>
            <person name="Schilthuizen M."/>
            <person name="Schranz E."/>
            <person name="Heidstra R."/>
            <person name="Miyata K."/>
            <person name="Fedorova E."/>
            <person name="Kohlen W."/>
            <person name="Bisseling T."/>
            <person name="Smit S."/>
            <person name="Geurts R."/>
        </authorList>
    </citation>
    <scope>NUCLEOTIDE SEQUENCE [LARGE SCALE GENOMIC DNA]</scope>
    <source>
        <strain evidence="5">cv. RG33-2</strain>
    </source>
</reference>
<dbReference type="Gene3D" id="3.30.497.10">
    <property type="entry name" value="Antithrombin, subunit I, domain 2"/>
    <property type="match status" value="2"/>
</dbReference>
<accession>A0A2P5E7J3</accession>
<dbReference type="InterPro" id="IPR042178">
    <property type="entry name" value="Serpin_sf_1"/>
</dbReference>
<dbReference type="InterPro" id="IPR023796">
    <property type="entry name" value="Serpin_dom"/>
</dbReference>
<evidence type="ECO:0000313" key="5">
    <source>
        <dbReference type="Proteomes" id="UP000237000"/>
    </source>
</evidence>
<comment type="similarity">
    <text evidence="1 2">Belongs to the serpin family.</text>
</comment>
<dbReference type="InParanoid" id="A0A2P5E7J3"/>
<dbReference type="PANTHER" id="PTHR11461">
    <property type="entry name" value="SERINE PROTEASE INHIBITOR, SERPIN"/>
    <property type="match status" value="1"/>
</dbReference>
<dbReference type="InterPro" id="IPR042185">
    <property type="entry name" value="Serpin_sf_2"/>
</dbReference>
<dbReference type="GO" id="GO:0004867">
    <property type="term" value="F:serine-type endopeptidase inhibitor activity"/>
    <property type="evidence" value="ECO:0007669"/>
    <property type="project" value="InterPro"/>
</dbReference>
<dbReference type="InterPro" id="IPR023795">
    <property type="entry name" value="Serpin_CS"/>
</dbReference>
<dbReference type="PANTHER" id="PTHR11461:SF340">
    <property type="entry name" value="SERPIN DOMAIN-CONTAINING PROTEIN"/>
    <property type="match status" value="1"/>
</dbReference>
<dbReference type="AlphaFoldDB" id="A0A2P5E7J3"/>
<name>A0A2P5E7J3_TREOI</name>
<dbReference type="PROSITE" id="PS00284">
    <property type="entry name" value="SERPIN"/>
    <property type="match status" value="1"/>
</dbReference>
<dbReference type="InterPro" id="IPR036186">
    <property type="entry name" value="Serpin_sf"/>
</dbReference>
<dbReference type="CDD" id="cd02043">
    <property type="entry name" value="serpinP_plants"/>
    <property type="match status" value="1"/>
</dbReference>
<proteinExistence type="inferred from homology"/>
<dbReference type="SMART" id="SM00093">
    <property type="entry name" value="SERPIN"/>
    <property type="match status" value="1"/>
</dbReference>
<dbReference type="GO" id="GO:0005615">
    <property type="term" value="C:extracellular space"/>
    <property type="evidence" value="ECO:0007669"/>
    <property type="project" value="InterPro"/>
</dbReference>
<keyword evidence="5" id="KW-1185">Reference proteome</keyword>
<sequence length="432" mass="48812">MGFCTSVAIRKILDVVKENGSSENVLMSPLSINMMLNMVASGSRGKTLEQFMAFLGAKGTDDFNDKSSVMMSLLASETAASSSNETETVKPPVLPKPTATFDTKPYWAQPLERLMYSSKEIPEMKEQPPQFSLANALWVDNHFPLIPSFKEITQSIYKAQVKNVDLITQAQQVKDEINSWVENETKGLIKDLLSPDVTLGPPLCLVNALYFKGAWEHAFDASATRDRDFHLLNGETTKVPFMISQDVYRSFASFDDYKVLKLPYQRGHQCTDKQFSMYFFLPHRRDGLQDMMEKFNSDTTMLQPNRFHLREVKLSHLRIPKLKFSYYVDAKELLQDRGLTLPFDPFGADFTDMVNGFLVYIDCMLHKSCIEVNEEGTEAAAVTFSGMLSGAARVYKPPPPRPSFVADHPFMFMVVEEFSELVVFTGAVLNPN</sequence>
<dbReference type="Pfam" id="PF00079">
    <property type="entry name" value="Serpin"/>
    <property type="match status" value="1"/>
</dbReference>
<dbReference type="Proteomes" id="UP000237000">
    <property type="component" value="Unassembled WGS sequence"/>
</dbReference>
<evidence type="ECO:0000256" key="2">
    <source>
        <dbReference type="RuleBase" id="RU000411"/>
    </source>
</evidence>